<dbReference type="GO" id="GO:1990404">
    <property type="term" value="F:NAD+-protein mono-ADP-ribosyltransferase activity"/>
    <property type="evidence" value="ECO:0007669"/>
    <property type="project" value="TreeGrafter"/>
</dbReference>
<dbReference type="RefSeq" id="XP_042156292.1">
    <property type="nucleotide sequence ID" value="XM_042300358.1"/>
</dbReference>
<feature type="compositionally biased region" description="Polar residues" evidence="3">
    <location>
        <begin position="367"/>
        <end position="391"/>
    </location>
</feature>
<dbReference type="EC" id="2.4.2.-" evidence="2"/>
<feature type="domain" description="WWE" evidence="4">
    <location>
        <begin position="16"/>
        <end position="104"/>
    </location>
</feature>
<dbReference type="Pfam" id="PF00644">
    <property type="entry name" value="PARP"/>
    <property type="match status" value="1"/>
</dbReference>
<dbReference type="InterPro" id="IPR004170">
    <property type="entry name" value="WWE_dom"/>
</dbReference>
<name>A0AAZ3SPW4_ONCTS</name>
<proteinExistence type="inferred from homology"/>
<dbReference type="CDD" id="cd01439">
    <property type="entry name" value="TCCD_inducible_PARP_like"/>
    <property type="match status" value="1"/>
</dbReference>
<dbReference type="Proteomes" id="UP000694402">
    <property type="component" value="Unassembled WGS sequence"/>
</dbReference>
<sequence>MSRGFSEVQRPSTVSSVTEPMCVLTTEWVWFWEDEYGKWVQYASIKEKEMHRLSSITSEDLEKRFQEDQSAVVKFTAGQQSYELSFRDMTQKNKRYGTVRMVRRRPVFVSTADSRTNRTYNSSQNFRDVPGFWDKSAIPDIGYKTVTLLSSDRDYQKVQRLFNKTMRGFQITSIEMVQNRDLWEVFQWKRDLMKKNNGGKNSKELHLFHGTDPKHVDAICRDNFDWRLCGTNGTTYGEGSYFARDAKYSHCFTSHSGVRSMFVCWVLVGDYTRGKSDLRRPPPKGEGNPTFYDSCVDNVLNPSIYVVFEKHQVYPEFLIRYDDGVMHLSSSAPAPPKTVSIQSTYIVQYPASNQIQAAASATLQNSRVPSTSTLSPSQAATTFSNPTNSLPPSRLPKPARTKLGFSQSAVIMKPAPSSQLVDTTKLIGLTLPHLANSLINSLPKPVPPLVHPLPHPAPPLVHPLPQPVSTLLHSLPHPVPPLTYYLPHPVPPLTYYLPQPVPRLIHALPQPVPPVPSRTTSNPSRTTTTPASTPSRTPTTPSRTPTTPASTPLSYNYYPS</sequence>
<dbReference type="Pfam" id="PF02825">
    <property type="entry name" value="WWE"/>
    <property type="match status" value="1"/>
</dbReference>
<keyword evidence="2" id="KW-0520">NAD</keyword>
<dbReference type="GeneID" id="121839781"/>
<organism evidence="6 7">
    <name type="scientific">Oncorhynchus tshawytscha</name>
    <name type="common">Chinook salmon</name>
    <name type="synonym">Salmo tshawytscha</name>
    <dbReference type="NCBI Taxonomy" id="74940"/>
    <lineage>
        <taxon>Eukaryota</taxon>
        <taxon>Metazoa</taxon>
        <taxon>Chordata</taxon>
        <taxon>Craniata</taxon>
        <taxon>Vertebrata</taxon>
        <taxon>Euteleostomi</taxon>
        <taxon>Actinopterygii</taxon>
        <taxon>Neopterygii</taxon>
        <taxon>Teleostei</taxon>
        <taxon>Protacanthopterygii</taxon>
        <taxon>Salmoniformes</taxon>
        <taxon>Salmonidae</taxon>
        <taxon>Salmoninae</taxon>
        <taxon>Oncorhynchus</taxon>
    </lineage>
</organism>
<dbReference type="PROSITE" id="PS50918">
    <property type="entry name" value="WWE"/>
    <property type="match status" value="1"/>
</dbReference>
<dbReference type="GO" id="GO:0005634">
    <property type="term" value="C:nucleus"/>
    <property type="evidence" value="ECO:0007669"/>
    <property type="project" value="TreeGrafter"/>
</dbReference>
<dbReference type="RefSeq" id="XP_042156291.1">
    <property type="nucleotide sequence ID" value="XM_042300357.1"/>
</dbReference>
<dbReference type="PROSITE" id="PS51059">
    <property type="entry name" value="PARP_CATALYTIC"/>
    <property type="match status" value="1"/>
</dbReference>
<dbReference type="GO" id="GO:0003950">
    <property type="term" value="F:NAD+ poly-ADP-ribosyltransferase activity"/>
    <property type="evidence" value="ECO:0007669"/>
    <property type="project" value="UniProtKB-UniRule"/>
</dbReference>
<feature type="region of interest" description="Disordered" evidence="3">
    <location>
        <begin position="508"/>
        <end position="560"/>
    </location>
</feature>
<dbReference type="AlphaFoldDB" id="A0AAZ3SPW4"/>
<evidence type="ECO:0000313" key="7">
    <source>
        <dbReference type="Proteomes" id="UP000694402"/>
    </source>
</evidence>
<gene>
    <name evidence="6" type="primary">LOC121839781</name>
</gene>
<keyword evidence="7" id="KW-1185">Reference proteome</keyword>
<accession>A0AAZ3SPW4</accession>
<dbReference type="GeneTree" id="ENSGT00940000154649"/>
<evidence type="ECO:0000256" key="1">
    <source>
        <dbReference type="ARBA" id="ARBA00024347"/>
    </source>
</evidence>
<reference evidence="6" key="2">
    <citation type="submission" date="2025-08" db="UniProtKB">
        <authorList>
            <consortium name="Ensembl"/>
        </authorList>
    </citation>
    <scope>IDENTIFICATION</scope>
</reference>
<feature type="domain" description="PARP catalytic" evidence="5">
    <location>
        <begin position="129"/>
        <end position="340"/>
    </location>
</feature>
<dbReference type="PANTHER" id="PTHR45740:SF15">
    <property type="entry name" value="ZINC FINGER CCCH TYPE DOMAIN CONTAINING 1-LIKE"/>
    <property type="match status" value="1"/>
</dbReference>
<feature type="compositionally biased region" description="Low complexity" evidence="3">
    <location>
        <begin position="517"/>
        <end position="552"/>
    </location>
</feature>
<keyword evidence="2" id="KW-0808">Transferase</keyword>
<reference evidence="6" key="3">
    <citation type="submission" date="2025-09" db="UniProtKB">
        <authorList>
            <consortium name="Ensembl"/>
        </authorList>
    </citation>
    <scope>IDENTIFICATION</scope>
</reference>
<dbReference type="Ensembl" id="ENSOTST00005151466.1">
    <property type="protein sequence ID" value="ENSOTSP00005155300.1"/>
    <property type="gene ID" value="ENSOTSG00005074128.1"/>
</dbReference>
<comment type="similarity">
    <text evidence="1">Belongs to the ARTD/PARP family.</text>
</comment>
<keyword evidence="2" id="KW-0328">Glycosyltransferase</keyword>
<evidence type="ECO:0000259" key="4">
    <source>
        <dbReference type="PROSITE" id="PS50918"/>
    </source>
</evidence>
<evidence type="ECO:0000313" key="6">
    <source>
        <dbReference type="Ensembl" id="ENSOTSP00005155300.1"/>
    </source>
</evidence>
<reference evidence="7" key="1">
    <citation type="journal article" date="2018" name="PLoS ONE">
        <title>Chinook salmon (Oncorhynchus tshawytscha) genome and transcriptome.</title>
        <authorList>
            <person name="Christensen K.A."/>
            <person name="Leong J.S."/>
            <person name="Sakhrani D."/>
            <person name="Biagi C.A."/>
            <person name="Minkley D.R."/>
            <person name="Withler R.E."/>
            <person name="Rondeau E.B."/>
            <person name="Koop B.F."/>
            <person name="Devlin R.H."/>
        </authorList>
    </citation>
    <scope>NUCLEOTIDE SEQUENCE [LARGE SCALE GENOMIC DNA]</scope>
</reference>
<dbReference type="PANTHER" id="PTHR45740">
    <property type="entry name" value="POLY [ADP-RIBOSE] POLYMERASE"/>
    <property type="match status" value="1"/>
</dbReference>
<dbReference type="InterPro" id="IPR051712">
    <property type="entry name" value="ARTD-AVP"/>
</dbReference>
<protein>
    <recommendedName>
        <fullName evidence="2">Poly [ADP-ribose] polymerase</fullName>
        <shortName evidence="2">PARP</shortName>
        <ecNumber evidence="2">2.4.2.-</ecNumber>
    </recommendedName>
</protein>
<evidence type="ECO:0000259" key="5">
    <source>
        <dbReference type="PROSITE" id="PS51059"/>
    </source>
</evidence>
<evidence type="ECO:0000256" key="2">
    <source>
        <dbReference type="RuleBase" id="RU362114"/>
    </source>
</evidence>
<evidence type="ECO:0000256" key="3">
    <source>
        <dbReference type="SAM" id="MobiDB-lite"/>
    </source>
</evidence>
<dbReference type="InterPro" id="IPR012317">
    <property type="entry name" value="Poly(ADP-ribose)pol_cat_dom"/>
</dbReference>
<feature type="region of interest" description="Disordered" evidence="3">
    <location>
        <begin position="367"/>
        <end position="399"/>
    </location>
</feature>